<dbReference type="Gene3D" id="3.30.70.240">
    <property type="match status" value="1"/>
</dbReference>
<keyword evidence="4" id="KW-1185">Reference proteome</keyword>
<dbReference type="CDD" id="cd03691">
    <property type="entry name" value="BipA_TypA_II"/>
    <property type="match status" value="1"/>
</dbReference>
<dbReference type="Gene3D" id="2.40.50.250">
    <property type="entry name" value="bipa protein"/>
    <property type="match status" value="1"/>
</dbReference>
<name>A0A836I182_9TRYP</name>
<dbReference type="Proteomes" id="UP000674318">
    <property type="component" value="Unassembled WGS sequence"/>
</dbReference>
<evidence type="ECO:0000313" key="4">
    <source>
        <dbReference type="Proteomes" id="UP000674318"/>
    </source>
</evidence>
<dbReference type="FunFam" id="3.40.50.300:FF:002672">
    <property type="entry name" value="Elongation factor, putative"/>
    <property type="match status" value="1"/>
</dbReference>
<dbReference type="CDD" id="cd01891">
    <property type="entry name" value="TypA_BipA"/>
    <property type="match status" value="1"/>
</dbReference>
<dbReference type="Gene3D" id="3.30.70.870">
    <property type="entry name" value="Elongation Factor G (Translational Gtpase), domain 3"/>
    <property type="match status" value="1"/>
</dbReference>
<proteinExistence type="predicted"/>
<dbReference type="PROSITE" id="PS00301">
    <property type="entry name" value="G_TR_1"/>
    <property type="match status" value="1"/>
</dbReference>
<feature type="signal peptide" evidence="1">
    <location>
        <begin position="1"/>
        <end position="16"/>
    </location>
</feature>
<dbReference type="GO" id="GO:0005525">
    <property type="term" value="F:GTP binding"/>
    <property type="evidence" value="ECO:0007669"/>
    <property type="project" value="InterPro"/>
</dbReference>
<dbReference type="GeneID" id="94290569"/>
<dbReference type="Pfam" id="PF00009">
    <property type="entry name" value="GTP_EFTU"/>
    <property type="match status" value="1"/>
</dbReference>
<dbReference type="SUPFAM" id="SSF54980">
    <property type="entry name" value="EF-G C-terminal domain-like"/>
    <property type="match status" value="2"/>
</dbReference>
<dbReference type="EMBL" id="JAFJZO010000025">
    <property type="protein sequence ID" value="KAG5502741.1"/>
    <property type="molecule type" value="Genomic_DNA"/>
</dbReference>
<dbReference type="PRINTS" id="PR00315">
    <property type="entry name" value="ELONGATNFCT"/>
</dbReference>
<dbReference type="FunFam" id="2.40.50.250:FF:000002">
    <property type="entry name" value="Elongation factor, putative"/>
    <property type="match status" value="1"/>
</dbReference>
<sequence>MRRFFASSVCVSAVLARWVHTREDVRNIAVIAHVDHGKTTLVDSMLSQSGTVANAHNRVMDSKDQEKERGITILAKNTAILLDNGKRRINIVDTPGHLDFSGEVERALQMVEGIILLVDAKEGVRPGTRYVLRKALSLNLRPIVCLNKIDKDDLNISKTEQAVEDLFLEAAQDENQLDMKFLYGSGRSGYMNETPKKEGTLAPLFDTIFSTVPAPQAEEENALQMLVAQVDEDEKNNTKLAIGRIYNGTVKTGDVVTVALEEKQTDALVKSIHLYCGVQKMPVTSASFGDICILELQEPIGMKVPLKIGGTIGKQGAVKLFPYKKPDDPTYSLVLQESEASWKGKEATESMGKMSVIMRRLDREAMVNTALQLKSLNAKQVTMNGRGPLHLSVIIEDMRREGYEFEVQAPRVLTRMIDGVECEPFERLLLEFKDDLVSSIVSFLSSKMGEIGEIEPLSNGRVLMECVMPVRLMSNLPLKFHTLTGGDGVLNHHFDSYRPMAAIDTERETGALISVDSGEVTDWSLSGFSTQGRFFVIPGDHVHYGQIVGENQKTALQNLGVNVCKRNEQLGGMRANANDKANSKRGAYTAARYTFEDCVAWVTDDELVTVTPKSIRMRKPGFNGKTSMRSLRRK</sequence>
<keyword evidence="1" id="KW-0732">Signal</keyword>
<dbReference type="InterPro" id="IPR027417">
    <property type="entry name" value="P-loop_NTPase"/>
</dbReference>
<evidence type="ECO:0000259" key="2">
    <source>
        <dbReference type="PROSITE" id="PS51722"/>
    </source>
</evidence>
<reference evidence="3 4" key="1">
    <citation type="submission" date="2021-02" db="EMBL/GenBank/DDBJ databases">
        <title>Porcisia hertigi Genome sequencing and assembly.</title>
        <authorList>
            <person name="Almutairi H."/>
            <person name="Gatherer D."/>
        </authorList>
    </citation>
    <scope>NUCLEOTIDE SEQUENCE [LARGE SCALE GENOMIC DNA]</scope>
    <source>
        <strain evidence="3 4">C119</strain>
    </source>
</reference>
<dbReference type="FunFam" id="2.40.30.10:FF:000238">
    <property type="entry name" value="Elongation factor, putative"/>
    <property type="match status" value="1"/>
</dbReference>
<dbReference type="InterPro" id="IPR005225">
    <property type="entry name" value="Small_GTP-bd"/>
</dbReference>
<dbReference type="RefSeq" id="XP_067756513.1">
    <property type="nucleotide sequence ID" value="XM_067900492.1"/>
</dbReference>
<dbReference type="GO" id="GO:0003924">
    <property type="term" value="F:GTPase activity"/>
    <property type="evidence" value="ECO:0007669"/>
    <property type="project" value="InterPro"/>
</dbReference>
<dbReference type="Pfam" id="PF21018">
    <property type="entry name" value="BipA_C"/>
    <property type="match status" value="1"/>
</dbReference>
<comment type="caution">
    <text evidence="3">The sequence shown here is derived from an EMBL/GenBank/DDBJ whole genome shotgun (WGS) entry which is preliminary data.</text>
</comment>
<feature type="chain" id="PRO_5032368902" description="Tr-type G domain-containing protein" evidence="1">
    <location>
        <begin position="17"/>
        <end position="634"/>
    </location>
</feature>
<dbReference type="InterPro" id="IPR031157">
    <property type="entry name" value="G_TR_CS"/>
</dbReference>
<dbReference type="Gene3D" id="2.40.30.10">
    <property type="entry name" value="Translation factors"/>
    <property type="match status" value="1"/>
</dbReference>
<protein>
    <recommendedName>
        <fullName evidence="2">Tr-type G domain-containing protein</fullName>
    </recommendedName>
</protein>
<dbReference type="PANTHER" id="PTHR42908">
    <property type="entry name" value="TRANSLATION ELONGATION FACTOR-RELATED"/>
    <property type="match status" value="1"/>
</dbReference>
<dbReference type="SUPFAM" id="SSF52540">
    <property type="entry name" value="P-loop containing nucleoside triphosphate hydrolases"/>
    <property type="match status" value="1"/>
</dbReference>
<dbReference type="InterPro" id="IPR042116">
    <property type="entry name" value="TypA/BipA_C"/>
</dbReference>
<accession>A0A836I182</accession>
<dbReference type="PROSITE" id="PS51722">
    <property type="entry name" value="G_TR_2"/>
    <property type="match status" value="1"/>
</dbReference>
<gene>
    <name evidence="3" type="ORF">JKF63_04508</name>
</gene>
<dbReference type="InterPro" id="IPR047041">
    <property type="entry name" value="BipA_GTP-bd_dom"/>
</dbReference>
<dbReference type="KEGG" id="phet:94290569"/>
<feature type="domain" description="Tr-type G" evidence="2">
    <location>
        <begin position="23"/>
        <end position="216"/>
    </location>
</feature>
<evidence type="ECO:0000313" key="3">
    <source>
        <dbReference type="EMBL" id="KAG5502741.1"/>
    </source>
</evidence>
<dbReference type="Gene3D" id="3.40.50.300">
    <property type="entry name" value="P-loop containing nucleotide triphosphate hydrolases"/>
    <property type="match status" value="1"/>
</dbReference>
<dbReference type="GO" id="GO:0005829">
    <property type="term" value="C:cytosol"/>
    <property type="evidence" value="ECO:0007669"/>
    <property type="project" value="TreeGrafter"/>
</dbReference>
<dbReference type="InterPro" id="IPR000640">
    <property type="entry name" value="EFG_V-like"/>
</dbReference>
<dbReference type="InterPro" id="IPR048876">
    <property type="entry name" value="BipA_C"/>
</dbReference>
<organism evidence="3 4">
    <name type="scientific">Porcisia hertigi</name>
    <dbReference type="NCBI Taxonomy" id="2761500"/>
    <lineage>
        <taxon>Eukaryota</taxon>
        <taxon>Discoba</taxon>
        <taxon>Euglenozoa</taxon>
        <taxon>Kinetoplastea</taxon>
        <taxon>Metakinetoplastina</taxon>
        <taxon>Trypanosomatida</taxon>
        <taxon>Trypanosomatidae</taxon>
        <taxon>Leishmaniinae</taxon>
        <taxon>Porcisia</taxon>
    </lineage>
</organism>
<evidence type="ECO:0000256" key="1">
    <source>
        <dbReference type="SAM" id="SignalP"/>
    </source>
</evidence>
<dbReference type="NCBIfam" id="TIGR00231">
    <property type="entry name" value="small_GTP"/>
    <property type="match status" value="1"/>
</dbReference>
<dbReference type="InterPro" id="IPR047042">
    <property type="entry name" value="BipA_II"/>
</dbReference>
<dbReference type="AlphaFoldDB" id="A0A836I182"/>
<dbReference type="Pfam" id="PF00679">
    <property type="entry name" value="EFG_C"/>
    <property type="match status" value="1"/>
</dbReference>
<dbReference type="InterPro" id="IPR035647">
    <property type="entry name" value="EFG_III/V"/>
</dbReference>
<dbReference type="OrthoDB" id="6699954at2759"/>
<dbReference type="PANTHER" id="PTHR42908:SF8">
    <property type="entry name" value="TR-TYPE G DOMAIN-CONTAINING PROTEIN"/>
    <property type="match status" value="1"/>
</dbReference>
<dbReference type="InterPro" id="IPR000795">
    <property type="entry name" value="T_Tr_GTP-bd_dom"/>
</dbReference>
<dbReference type="GO" id="GO:1990904">
    <property type="term" value="C:ribonucleoprotein complex"/>
    <property type="evidence" value="ECO:0007669"/>
    <property type="project" value="TreeGrafter"/>
</dbReference>